<dbReference type="EMBL" id="AL590103">
    <property type="status" value="NOT_ANNOTATED_CDS"/>
    <property type="molecule type" value="Genomic_DNA"/>
</dbReference>
<name>A0A2R8YH07_HUMAN</name>
<feature type="non-terminal residue" evidence="7">
    <location>
        <position position="1"/>
    </location>
</feature>
<feature type="region of interest" description="Disordered" evidence="5">
    <location>
        <begin position="134"/>
        <end position="168"/>
    </location>
</feature>
<reference evidence="7" key="5">
    <citation type="submission" date="2025-08" db="UniProtKB">
        <authorList>
            <consortium name="Ensembl"/>
        </authorList>
    </citation>
    <scope>IDENTIFICATION</scope>
</reference>
<keyword evidence="2" id="KW-0677">Repeat</keyword>
<reference evidence="11" key="4">
    <citation type="journal article" date="2014" name="J. Proteomics">
        <title>An enzyme assisted RP-RPLC approach for in-depth analysis of human liver phosphoproteome.</title>
        <authorList>
            <person name="Bian Y."/>
            <person name="Song C."/>
            <person name="Cheng K."/>
            <person name="Dong M."/>
            <person name="Wang F."/>
            <person name="Huang J."/>
            <person name="Sun D."/>
            <person name="Wang L."/>
            <person name="Ye M."/>
            <person name="Zou H."/>
        </authorList>
    </citation>
    <scope>IDENTIFICATION BY MASS SPECTROMETRY [LARGE SCALE ANALYSIS]</scope>
</reference>
<reference evidence="7 8" key="2">
    <citation type="journal article" date="2004" name="Nature">
        <title>Finishing the euchromatic sequence of the human genome.</title>
        <authorList>
            <consortium name="International Human Genome Sequencing Consortium"/>
        </authorList>
    </citation>
    <scope>NUCLEOTIDE SEQUENCE [LARGE SCALE GENOMIC DNA]</scope>
</reference>
<dbReference type="PROSITE" id="PS51115">
    <property type="entry name" value="LAMININ_IVA"/>
    <property type="match status" value="1"/>
</dbReference>
<gene>
    <name evidence="7" type="primary">HSPG2</name>
</gene>
<dbReference type="ExpressionAtlas" id="A0A2R8YH07">
    <property type="expression patterns" value="baseline and differential"/>
</dbReference>
<dbReference type="MassIVE" id="A0A2R8YH07"/>
<sequence>ISTHFAPGDFQGFALVNPQRNSRLTGEFTVEPVPEGAQLSFGNFAQLGHESFYWQLPETYQGDKGEAYFARMRRAHQNRTSLSEEQLRAAVTAGRIPEPPEGRDWAQRASQVDEAQRRMDAEIWQLLSSFAAQPQPPPQGLSPHPQPAAALRAAPPPSSSSSSSSSSASLSFSPGSQFSLSYEGFSLLPGSLYYWQLPRAFLGDKVAAYGGKLRYTLSYTAGPQGSPLSDPDVQIT</sequence>
<dbReference type="OpenTargets" id="ENSG00000142798"/>
<feature type="compositionally biased region" description="Pro residues" evidence="5">
    <location>
        <begin position="134"/>
        <end position="146"/>
    </location>
</feature>
<reference evidence="7" key="6">
    <citation type="submission" date="2025-09" db="UniProtKB">
        <authorList>
            <consortium name="Ensembl"/>
        </authorList>
    </citation>
    <scope>IDENTIFICATION</scope>
</reference>
<dbReference type="Pfam" id="PF00052">
    <property type="entry name" value="Laminin_B"/>
    <property type="match status" value="1"/>
</dbReference>
<feature type="region of interest" description="Disordered" evidence="5">
    <location>
        <begin position="93"/>
        <end position="112"/>
    </location>
</feature>
<evidence type="ECO:0000256" key="2">
    <source>
        <dbReference type="ARBA" id="ARBA00022737"/>
    </source>
</evidence>
<evidence type="ECO:0000313" key="8">
    <source>
        <dbReference type="Proteomes" id="UP000005640"/>
    </source>
</evidence>
<evidence type="ECO:0000259" key="6">
    <source>
        <dbReference type="PROSITE" id="PS51115"/>
    </source>
</evidence>
<dbReference type="EMBL" id="AL590556">
    <property type="status" value="NOT_ANNOTATED_CDS"/>
    <property type="molecule type" value="Genomic_DNA"/>
</dbReference>
<reference evidence="7 8" key="1">
    <citation type="journal article" date="2001" name="Nature">
        <title>Initial sequencing and analysis of the human genome.</title>
        <authorList>
            <consortium name="International Human Genome Sequencing Consortium"/>
            <person name="Lander E.S."/>
            <person name="Linton L.M."/>
            <person name="Birren B."/>
            <person name="Nusbaum C."/>
            <person name="Zody M.C."/>
            <person name="Baldwin J."/>
            <person name="Devon K."/>
            <person name="Dewar K."/>
            <person name="Doyle M."/>
            <person name="FitzHugh W."/>
            <person name="Funke R."/>
            <person name="Gage D."/>
            <person name="Harris K."/>
            <person name="Heaford A."/>
            <person name="Howland J."/>
            <person name="Kann L."/>
            <person name="Lehoczky J."/>
            <person name="LeVine R."/>
            <person name="McEwan P."/>
            <person name="McKernan K."/>
            <person name="Meldrim J."/>
            <person name="Mesirov J.P."/>
            <person name="Miranda C."/>
            <person name="Morris W."/>
            <person name="Naylor J."/>
            <person name="Raymond C."/>
            <person name="Rosetti M."/>
            <person name="Santos R."/>
            <person name="Sheridan A."/>
            <person name="Sougnez C."/>
            <person name="Stange-Thomann N."/>
            <person name="Stojanovic N."/>
            <person name="Subramanian A."/>
            <person name="Wyman D."/>
            <person name="Rogers J."/>
            <person name="Sulston J."/>
            <person name="Ainscough R."/>
            <person name="Beck S."/>
            <person name="Bentley D."/>
            <person name="Burton J."/>
            <person name="Clee C."/>
            <person name="Carter N."/>
            <person name="Coulson A."/>
            <person name="Deadman R."/>
            <person name="Deloukas P."/>
            <person name="Dunham A."/>
            <person name="Dunham I."/>
            <person name="Durbin R."/>
            <person name="French L."/>
            <person name="Grafham D."/>
            <person name="Gregory S."/>
            <person name="Hubbard T."/>
            <person name="Humphray S."/>
            <person name="Hunt A."/>
            <person name="Jones M."/>
            <person name="Lloyd C."/>
            <person name="McMurray A."/>
            <person name="Matthews L."/>
            <person name="Mercer S."/>
            <person name="Milne S."/>
            <person name="Mullikin J.C."/>
            <person name="Mungall A."/>
            <person name="Plumb R."/>
            <person name="Ross M."/>
            <person name="Shownkeen R."/>
            <person name="Sims S."/>
            <person name="Waterston R.H."/>
            <person name="Wilson R.K."/>
            <person name="Hillier L.W."/>
            <person name="McPherson J.D."/>
            <person name="Marra M.A."/>
            <person name="Mardis E.R."/>
            <person name="Fulton L.A."/>
            <person name="Chinwalla A.T."/>
            <person name="Pepin K.H."/>
            <person name="Gish W.R."/>
            <person name="Chissoe S.L."/>
            <person name="Wendl M.C."/>
            <person name="Delehaunty K.D."/>
            <person name="Miner T.L."/>
            <person name="Delehaunty A."/>
            <person name="Kramer J.B."/>
            <person name="Cook L.L."/>
            <person name="Fulton R.S."/>
            <person name="Johnson D.L."/>
            <person name="Minx P.J."/>
            <person name="Clifton S.W."/>
            <person name="Hawkins T."/>
            <person name="Branscomb E."/>
            <person name="Predki P."/>
            <person name="Richardson P."/>
            <person name="Wenning S."/>
            <person name="Slezak T."/>
            <person name="Doggett N."/>
            <person name="Cheng J.F."/>
            <person name="Olsen A."/>
            <person name="Lucas S."/>
            <person name="Elkin C."/>
            <person name="Uberbacher E."/>
            <person name="Frazier M."/>
            <person name="Gibbs R.A."/>
            <person name="Muzny D.M."/>
            <person name="Scherer S.E."/>
            <person name="Bouck J.B."/>
            <person name="Sodergren E.J."/>
            <person name="Worley K.C."/>
            <person name="Rives C.M."/>
            <person name="Gorrell J.H."/>
            <person name="Metzker M.L."/>
            <person name="Naylor S.L."/>
            <person name="Kucherlapati R.S."/>
            <person name="Nelson D.L."/>
            <person name="Weinstock G.M."/>
            <person name="Sakaki Y."/>
            <person name="Fujiyama A."/>
            <person name="Hattori M."/>
            <person name="Yada T."/>
            <person name="Toyoda A."/>
            <person name="Itoh T."/>
            <person name="Kawagoe C."/>
            <person name="Watanabe H."/>
            <person name="Totoki Y."/>
            <person name="Taylor T."/>
            <person name="Weissenbach J."/>
            <person name="Heilig R."/>
            <person name="Saurin W."/>
            <person name="Artiguenave F."/>
            <person name="Brottier P."/>
            <person name="Bruls T."/>
            <person name="Pelletier E."/>
            <person name="Robert C."/>
            <person name="Wincker P."/>
            <person name="Smith D.R."/>
            <person name="Doucette-Stamm L."/>
            <person name="Rubenfield M."/>
            <person name="Weinstock K."/>
            <person name="Lee H.M."/>
            <person name="Dubois J."/>
            <person name="Rosenthal A."/>
            <person name="Platzer M."/>
            <person name="Nyakatura G."/>
            <person name="Taudien S."/>
            <person name="Rump A."/>
            <person name="Yang H."/>
            <person name="Yu J."/>
            <person name="Wang J."/>
            <person name="Huang G."/>
            <person name="Gu J."/>
            <person name="Hood L."/>
            <person name="Rowen L."/>
            <person name="Madan A."/>
            <person name="Qin S."/>
            <person name="Davis R.W."/>
            <person name="Federspiel N.A."/>
            <person name="Abola A.P."/>
            <person name="Proctor M.J."/>
            <person name="Myers R.M."/>
            <person name="Schmutz J."/>
            <person name="Dickson M."/>
            <person name="Grimwood J."/>
            <person name="Cox D.R."/>
            <person name="Olson M.V."/>
            <person name="Kaul R."/>
            <person name="Raymond C."/>
            <person name="Shimizu N."/>
            <person name="Kawasaki K."/>
            <person name="Minoshima S."/>
            <person name="Evans G.A."/>
            <person name="Athanasiou M."/>
            <person name="Schultz R."/>
            <person name="Roe B.A."/>
            <person name="Chen F."/>
            <person name="Pan H."/>
            <person name="Ramser J."/>
            <person name="Lehrach H."/>
            <person name="Reinhardt R."/>
            <person name="McCombie W.R."/>
            <person name="de la Bastide M."/>
            <person name="Dedhia N."/>
            <person name="Blocker H."/>
            <person name="Hornischer K."/>
            <person name="Nordsiek G."/>
            <person name="Agarwala R."/>
            <person name="Aravind L."/>
            <person name="Bailey J.A."/>
            <person name="Bateman A."/>
            <person name="Batzoglou S."/>
            <person name="Birney E."/>
            <person name="Bork P."/>
            <person name="Brown D.G."/>
            <person name="Burge C.B."/>
            <person name="Cerutti L."/>
            <person name="Chen H.C."/>
            <person name="Church D."/>
            <person name="Clamp M."/>
            <person name="Copley R.R."/>
            <person name="Doerks T."/>
            <person name="Eddy S.R."/>
            <person name="Eichler E.E."/>
            <person name="Furey T.S."/>
            <person name="Galagan J."/>
            <person name="Gilbert J.G."/>
            <person name="Harmon C."/>
            <person name="Hayashizaki Y."/>
            <person name="Haussler D."/>
            <person name="Hermjakob H."/>
            <person name="Hokamp K."/>
            <person name="Jang W."/>
            <person name="Johnson L.S."/>
            <person name="Jones T.A."/>
            <person name="Kasif S."/>
            <person name="Kaspryzk A."/>
            <person name="Kennedy S."/>
            <person name="Kent W.J."/>
            <person name="Kitts P."/>
            <person name="Koonin E.V."/>
            <person name="Korf I."/>
            <person name="Kulp D."/>
            <person name="Lancet D."/>
            <person name="Lowe T.M."/>
            <person name="McLysaght A."/>
            <person name="Mikkelsen T."/>
            <person name="Moran J.V."/>
            <person name="Mulder N."/>
            <person name="Pollara V.J."/>
            <person name="Ponting C.P."/>
            <person name="Schuler G."/>
            <person name="Schultz J."/>
            <person name="Slater G."/>
            <person name="Smit A.F."/>
            <person name="Stupka E."/>
            <person name="Szustakowski J."/>
            <person name="Thierry-Mieg D."/>
            <person name="Thierry-Mieg J."/>
            <person name="Wagner L."/>
            <person name="Wallis J."/>
            <person name="Wheeler R."/>
            <person name="Williams A."/>
            <person name="Wolf Y.I."/>
            <person name="Wolfe K.H."/>
            <person name="Yang S.P."/>
            <person name="Yeh R.F."/>
            <person name="Collins F."/>
            <person name="Guyer M.S."/>
            <person name="Peterson J."/>
            <person name="Felsenfeld A."/>
            <person name="Wetterstrand K.A."/>
            <person name="Patrinos A."/>
            <person name="Morgan M.J."/>
            <person name="de Jong P."/>
            <person name="Catanese J.J."/>
            <person name="Osoegawa K."/>
            <person name="Shizuya H."/>
            <person name="Choi S."/>
            <person name="Chen Y.J."/>
        </authorList>
    </citation>
    <scope>NUCLEOTIDE SEQUENCE [LARGE SCALE GENOMIC DNA]</scope>
</reference>
<evidence type="ECO:0000313" key="7">
    <source>
        <dbReference type="Ensembl" id="ENSP00000496473.1"/>
    </source>
</evidence>
<evidence type="ECO:0000256" key="3">
    <source>
        <dbReference type="ARBA" id="ARBA00023157"/>
    </source>
</evidence>
<keyword evidence="4" id="KW-0325">Glycoprotein</keyword>
<feature type="compositionally biased region" description="Low complexity" evidence="5">
    <location>
        <begin position="147"/>
        <end position="168"/>
    </location>
</feature>
<evidence type="ECO:0000256" key="5">
    <source>
        <dbReference type="SAM" id="MobiDB-lite"/>
    </source>
</evidence>
<dbReference type="AlphaFoldDB" id="A0A2R8YH07"/>
<dbReference type="Antibodypedia" id="980">
    <property type="antibodies" value="499 antibodies from 33 providers"/>
</dbReference>
<evidence type="ECO:0007829" key="10">
    <source>
        <dbReference type="ProteomicsDB" id="A0A2R8YH07"/>
    </source>
</evidence>
<evidence type="ECO:0007829" key="11">
    <source>
        <dbReference type="PubMed" id="24275569"/>
    </source>
</evidence>
<protein>
    <submittedName>
        <fullName evidence="7">Heparan sulfate proteoglycan 2</fullName>
    </submittedName>
</protein>
<feature type="domain" description="Laminin IV type A" evidence="6">
    <location>
        <begin position="119"/>
        <end position="236"/>
    </location>
</feature>
<keyword evidence="1" id="KW-0732">Signal</keyword>
<dbReference type="Ensembl" id="ENST00000644714.1">
    <property type="protein sequence ID" value="ENSP00000496473.1"/>
    <property type="gene ID" value="ENSG00000142798.20"/>
</dbReference>
<organism evidence="7 8">
    <name type="scientific">Homo sapiens</name>
    <name type="common">Human</name>
    <dbReference type="NCBI Taxonomy" id="9606"/>
    <lineage>
        <taxon>Eukaryota</taxon>
        <taxon>Metazoa</taxon>
        <taxon>Chordata</taxon>
        <taxon>Craniata</taxon>
        <taxon>Vertebrata</taxon>
        <taxon>Euteleostomi</taxon>
        <taxon>Mammalia</taxon>
        <taxon>Eutheria</taxon>
        <taxon>Euarchontoglires</taxon>
        <taxon>Primates</taxon>
        <taxon>Haplorrhini</taxon>
        <taxon>Catarrhini</taxon>
        <taxon>Hominidae</taxon>
        <taxon>Homo</taxon>
    </lineage>
</organism>
<dbReference type="HGNC" id="HGNC:5273">
    <property type="gene designation" value="HSPG2"/>
</dbReference>
<dbReference type="InterPro" id="IPR000034">
    <property type="entry name" value="Laminin_IV"/>
</dbReference>
<evidence type="ECO:0000256" key="4">
    <source>
        <dbReference type="ARBA" id="ARBA00023180"/>
    </source>
</evidence>
<keyword evidence="3" id="KW-1015">Disulfide bond</keyword>
<dbReference type="GeneTree" id="ENSGT00940000156670"/>
<keyword evidence="8" id="KW-1185">Reference proteome</keyword>
<keyword evidence="9 10" id="KW-1267">Proteomics identification</keyword>
<evidence type="ECO:0007829" key="9">
    <source>
        <dbReference type="PeptideAtlas" id="A0A2R8YH07"/>
    </source>
</evidence>
<dbReference type="Bgee" id="ENSG00000142798">
    <property type="expression patterns" value="Expressed in saphenous vein and 193 other cell types or tissues"/>
</dbReference>
<reference evidence="7 8" key="3">
    <citation type="journal article" date="2006" name="Nature">
        <title>The DNA sequence and biological annotation of human chromosome 1.</title>
        <authorList>
            <person name="Gregory S.G."/>
            <person name="Barlow K.F."/>
            <person name="McLay K.E."/>
            <person name="Kaul R."/>
            <person name="Swarbreck D."/>
            <person name="Dunham A."/>
            <person name="Scott C.E."/>
            <person name="Howe K.L."/>
            <person name="Woodfine K."/>
            <person name="Spencer C.C."/>
            <person name="Jones M.C."/>
            <person name="Gillson C."/>
            <person name="Searle S."/>
            <person name="Zhou Y."/>
            <person name="Kokocinski F."/>
            <person name="McDonald L."/>
            <person name="Evans R."/>
            <person name="Phillips K."/>
            <person name="Atkinson A."/>
            <person name="Cooper R."/>
            <person name="Jones C."/>
            <person name="Hall R.E."/>
            <person name="Andrews T.D."/>
            <person name="Lloyd C."/>
            <person name="Ainscough R."/>
            <person name="Almeida J.P."/>
            <person name="Ambrose K.D."/>
            <person name="Anderson F."/>
            <person name="Andrew R.W."/>
            <person name="Ashwell R.I."/>
            <person name="Aubin K."/>
            <person name="Babbage A.K."/>
            <person name="Bagguley C.L."/>
            <person name="Bailey J."/>
            <person name="Beasley H."/>
            <person name="Bethel G."/>
            <person name="Bird C.P."/>
            <person name="Bray-Allen S."/>
            <person name="Brown J.Y."/>
            <person name="Brown A.J."/>
            <person name="Buckley D."/>
            <person name="Burton J."/>
            <person name="Bye J."/>
            <person name="Carder C."/>
            <person name="Chapman J.C."/>
            <person name="Clark S.Y."/>
            <person name="Clarke G."/>
            <person name="Clee C."/>
            <person name="Cobley V."/>
            <person name="Collier R.E."/>
            <person name="Corby N."/>
            <person name="Coville G.J."/>
            <person name="Davies J."/>
            <person name="Deadman R."/>
            <person name="Dunn M."/>
            <person name="Earthrowl M."/>
            <person name="Ellington A.G."/>
            <person name="Errington H."/>
            <person name="Frankish A."/>
            <person name="Frankland J."/>
            <person name="French L."/>
            <person name="Garner P."/>
            <person name="Garnett J."/>
            <person name="Gay L."/>
            <person name="Ghori M.R."/>
            <person name="Gibson R."/>
            <person name="Gilby L.M."/>
            <person name="Gillett W."/>
            <person name="Glithero R.J."/>
            <person name="Grafham D.V."/>
            <person name="Griffiths C."/>
            <person name="Griffiths-Jones S."/>
            <person name="Grocock R."/>
            <person name="Hammond S."/>
            <person name="Harrison E.S."/>
            <person name="Hart E."/>
            <person name="Haugen E."/>
            <person name="Heath P.D."/>
            <person name="Holmes S."/>
            <person name="Holt K."/>
            <person name="Howden P.J."/>
            <person name="Hunt A.R."/>
            <person name="Hunt S.E."/>
            <person name="Hunter G."/>
            <person name="Isherwood J."/>
            <person name="James R."/>
            <person name="Johnson C."/>
            <person name="Johnson D."/>
            <person name="Joy A."/>
            <person name="Kay M."/>
            <person name="Kershaw J.K."/>
            <person name="Kibukawa M."/>
            <person name="Kimberley A.M."/>
            <person name="King A."/>
            <person name="Knights A.J."/>
            <person name="Lad H."/>
            <person name="Laird G."/>
            <person name="Lawlor S."/>
            <person name="Leongamornlert D.A."/>
            <person name="Lloyd D.M."/>
            <person name="Loveland J."/>
            <person name="Lovell J."/>
            <person name="Lush M.J."/>
            <person name="Lyne R."/>
            <person name="Martin S."/>
            <person name="Mashreghi-Mohammadi M."/>
            <person name="Matthews L."/>
            <person name="Matthews N.S."/>
            <person name="McLaren S."/>
            <person name="Milne S."/>
            <person name="Mistry S."/>
            <person name="Moore M.J."/>
            <person name="Nickerson T."/>
            <person name="O'Dell C.N."/>
            <person name="Oliver K."/>
            <person name="Palmeiri A."/>
            <person name="Palmer S.A."/>
            <person name="Parker A."/>
            <person name="Patel D."/>
            <person name="Pearce A.V."/>
            <person name="Peck A.I."/>
            <person name="Pelan S."/>
            <person name="Phelps K."/>
            <person name="Phillimore B.J."/>
            <person name="Plumb R."/>
            <person name="Rajan J."/>
            <person name="Raymond C."/>
            <person name="Rouse G."/>
            <person name="Saenphimmachak C."/>
            <person name="Sehra H.K."/>
            <person name="Sheridan E."/>
            <person name="Shownkeen R."/>
            <person name="Sims S."/>
            <person name="Skuce C.D."/>
            <person name="Smith M."/>
            <person name="Steward C."/>
            <person name="Subramanian S."/>
            <person name="Sycamore N."/>
            <person name="Tracey A."/>
            <person name="Tromans A."/>
            <person name="Van Helmond Z."/>
            <person name="Wall M."/>
            <person name="Wallis J.M."/>
            <person name="White S."/>
            <person name="Whitehead S.L."/>
            <person name="Wilkinson J.E."/>
            <person name="Willey D.L."/>
            <person name="Williams H."/>
            <person name="Wilming L."/>
            <person name="Wray P.W."/>
            <person name="Wu Z."/>
            <person name="Coulson A."/>
            <person name="Vaudin M."/>
            <person name="Sulston J.E."/>
            <person name="Durbin R."/>
            <person name="Hubbard T."/>
            <person name="Wooster R."/>
            <person name="Dunham I."/>
            <person name="Carter N.P."/>
            <person name="McVean G."/>
            <person name="Ross M.T."/>
            <person name="Harrow J."/>
            <person name="Olson M.V."/>
            <person name="Beck S."/>
            <person name="Rogers J."/>
            <person name="Bentley D.R."/>
            <person name="Banerjee R."/>
            <person name="Bryant S.P."/>
            <person name="Burford D.C."/>
            <person name="Burrill W.D."/>
            <person name="Clegg S.M."/>
            <person name="Dhami P."/>
            <person name="Dovey O."/>
            <person name="Faulkner L.M."/>
            <person name="Gribble S.M."/>
            <person name="Langford C.F."/>
            <person name="Pandian R.D."/>
            <person name="Porter K.M."/>
            <person name="Prigmore E."/>
        </authorList>
    </citation>
    <scope>NUCLEOTIDE SEQUENCE [LARGE SCALE GENOMIC DNA]</scope>
</reference>
<evidence type="ECO:0000256" key="1">
    <source>
        <dbReference type="ARBA" id="ARBA00022729"/>
    </source>
</evidence>
<dbReference type="OrthoDB" id="10055367at2759"/>
<dbReference type="ChiTaRS" id="HSPG2">
    <property type="organism name" value="human"/>
</dbReference>
<dbReference type="VEuPathDB" id="HostDB:ENSG00000142798"/>
<accession>A0A2R8YH07</accession>
<feature type="non-terminal residue" evidence="7">
    <location>
        <position position="236"/>
    </location>
</feature>
<proteinExistence type="evidence at protein level"/>
<dbReference type="Proteomes" id="UP000005640">
    <property type="component" value="Chromosome 1"/>
</dbReference>